<protein>
    <recommendedName>
        <fullName evidence="6">WAT1-related protein</fullName>
    </recommendedName>
</protein>
<feature type="transmembrane region" description="Helical" evidence="6">
    <location>
        <begin position="280"/>
        <end position="299"/>
    </location>
</feature>
<name>A0AAN9HRR6_CROPI</name>
<comment type="caution">
    <text evidence="9">The sequence shown here is derived from an EMBL/GenBank/DDBJ whole genome shotgun (WGS) entry which is preliminary data.</text>
</comment>
<dbReference type="GO" id="GO:0022857">
    <property type="term" value="F:transmembrane transporter activity"/>
    <property type="evidence" value="ECO:0007669"/>
    <property type="project" value="InterPro"/>
</dbReference>
<organism evidence="9 10">
    <name type="scientific">Crotalaria pallida</name>
    <name type="common">Smooth rattlebox</name>
    <name type="synonym">Crotalaria striata</name>
    <dbReference type="NCBI Taxonomy" id="3830"/>
    <lineage>
        <taxon>Eukaryota</taxon>
        <taxon>Viridiplantae</taxon>
        <taxon>Streptophyta</taxon>
        <taxon>Embryophyta</taxon>
        <taxon>Tracheophyta</taxon>
        <taxon>Spermatophyta</taxon>
        <taxon>Magnoliopsida</taxon>
        <taxon>eudicotyledons</taxon>
        <taxon>Gunneridae</taxon>
        <taxon>Pentapetalae</taxon>
        <taxon>rosids</taxon>
        <taxon>fabids</taxon>
        <taxon>Fabales</taxon>
        <taxon>Fabaceae</taxon>
        <taxon>Papilionoideae</taxon>
        <taxon>50 kb inversion clade</taxon>
        <taxon>genistoids sensu lato</taxon>
        <taxon>core genistoids</taxon>
        <taxon>Crotalarieae</taxon>
        <taxon>Crotalaria</taxon>
    </lineage>
</organism>
<evidence type="ECO:0000256" key="5">
    <source>
        <dbReference type="ARBA" id="ARBA00023136"/>
    </source>
</evidence>
<comment type="similarity">
    <text evidence="2 6">Belongs to the drug/metabolite transporter (DMT) superfamily. Plant drug/metabolite exporter (P-DME) (TC 2.A.7.4) family.</text>
</comment>
<evidence type="ECO:0000256" key="3">
    <source>
        <dbReference type="ARBA" id="ARBA00022692"/>
    </source>
</evidence>
<feature type="domain" description="EamA" evidence="8">
    <location>
        <begin position="13"/>
        <end position="154"/>
    </location>
</feature>
<feature type="transmembrane region" description="Helical" evidence="6">
    <location>
        <begin position="305"/>
        <end position="324"/>
    </location>
</feature>
<evidence type="ECO:0000256" key="7">
    <source>
        <dbReference type="SAM" id="MobiDB-lite"/>
    </source>
</evidence>
<comment type="subcellular location">
    <subcellularLocation>
        <location evidence="1 6">Membrane</location>
        <topology evidence="1 6">Multi-pass membrane protein</topology>
    </subcellularLocation>
</comment>
<dbReference type="InterPro" id="IPR037185">
    <property type="entry name" value="EmrE-like"/>
</dbReference>
<feature type="transmembrane region" description="Helical" evidence="6">
    <location>
        <begin position="255"/>
        <end position="273"/>
    </location>
</feature>
<feature type="transmembrane region" description="Helical" evidence="6">
    <location>
        <begin position="12"/>
        <end position="34"/>
    </location>
</feature>
<dbReference type="InterPro" id="IPR000620">
    <property type="entry name" value="EamA_dom"/>
</dbReference>
<dbReference type="InterPro" id="IPR030184">
    <property type="entry name" value="WAT1-related"/>
</dbReference>
<keyword evidence="3 6" id="KW-0812">Transmembrane</keyword>
<feature type="transmembrane region" description="Helical" evidence="6">
    <location>
        <begin position="75"/>
        <end position="98"/>
    </location>
</feature>
<evidence type="ECO:0000313" key="9">
    <source>
        <dbReference type="EMBL" id="KAK7246809.1"/>
    </source>
</evidence>
<evidence type="ECO:0000256" key="6">
    <source>
        <dbReference type="RuleBase" id="RU363077"/>
    </source>
</evidence>
<keyword evidence="5 6" id="KW-0472">Membrane</keyword>
<feature type="transmembrane region" description="Helical" evidence="6">
    <location>
        <begin position="184"/>
        <end position="204"/>
    </location>
</feature>
<feature type="transmembrane region" description="Helical" evidence="6">
    <location>
        <begin position="104"/>
        <end position="126"/>
    </location>
</feature>
<evidence type="ECO:0000256" key="4">
    <source>
        <dbReference type="ARBA" id="ARBA00022989"/>
    </source>
</evidence>
<feature type="domain" description="EamA" evidence="8">
    <location>
        <begin position="186"/>
        <end position="324"/>
    </location>
</feature>
<reference evidence="9 10" key="1">
    <citation type="submission" date="2024-01" db="EMBL/GenBank/DDBJ databases">
        <title>The genomes of 5 underutilized Papilionoideae crops provide insights into root nodulation and disease resistanc.</title>
        <authorList>
            <person name="Yuan L."/>
        </authorList>
    </citation>
    <scope>NUCLEOTIDE SEQUENCE [LARGE SCALE GENOMIC DNA]</scope>
    <source>
        <strain evidence="9">ZHUSHIDOU_FW_LH</strain>
        <tissue evidence="9">Leaf</tissue>
    </source>
</reference>
<proteinExistence type="inferred from homology"/>
<evidence type="ECO:0000259" key="8">
    <source>
        <dbReference type="Pfam" id="PF00892"/>
    </source>
</evidence>
<feature type="transmembrane region" description="Helical" evidence="6">
    <location>
        <begin position="216"/>
        <end position="235"/>
    </location>
</feature>
<dbReference type="SUPFAM" id="SSF103481">
    <property type="entry name" value="Multidrug resistance efflux transporter EmrE"/>
    <property type="match status" value="2"/>
</dbReference>
<feature type="region of interest" description="Disordered" evidence="7">
    <location>
        <begin position="382"/>
        <end position="406"/>
    </location>
</feature>
<dbReference type="AlphaFoldDB" id="A0AAN9HRR6"/>
<dbReference type="PANTHER" id="PTHR31218">
    <property type="entry name" value="WAT1-RELATED PROTEIN"/>
    <property type="match status" value="1"/>
</dbReference>
<sequence>MKSICNVLQGLKPVLLMITVQVAFTAVNVFYKLAINDGMSVTVATAYRLAFGSAFTVPLALISERKNRPKMTWRVLLMAFLCGLFGGSLFQNLFYGALALTSATFVSAIYNLIPAITFILAISCGLEKLKLREAAGKAKVLGTLIGIGGAMLLTFYKGLEIDIWPFHINLLHSHHHQHQNGHNLILGVLCAIASCFSYAFWLIIQAKMSKEYPSHYSSTALMSTAGAIQATLYGFCVERDWSQWRLGWNIRLLTVAYSGIVGSGLVFIIIAWCIQMRGPLFASVFNPLMLVLVAVAASLMLNENLYLGSVLGAVLIVCGLYMVLWGKSKEMKKKTQLVPSETIKEADEAIEVVVMSTTNPIDNDKVDYNDHNQISITKNVNKDLDDLPKNGEEHDIHNEELRETNK</sequence>
<dbReference type="GO" id="GO:0016020">
    <property type="term" value="C:membrane"/>
    <property type="evidence" value="ECO:0007669"/>
    <property type="project" value="UniProtKB-SubCell"/>
</dbReference>
<accession>A0AAN9HRR6</accession>
<dbReference type="EMBL" id="JAYWIO010000008">
    <property type="protein sequence ID" value="KAK7246809.1"/>
    <property type="molecule type" value="Genomic_DNA"/>
</dbReference>
<gene>
    <name evidence="9" type="ORF">RIF29_41679</name>
</gene>
<keyword evidence="10" id="KW-1185">Reference proteome</keyword>
<evidence type="ECO:0000313" key="10">
    <source>
        <dbReference type="Proteomes" id="UP001372338"/>
    </source>
</evidence>
<evidence type="ECO:0000256" key="2">
    <source>
        <dbReference type="ARBA" id="ARBA00007635"/>
    </source>
</evidence>
<keyword evidence="4 6" id="KW-1133">Transmembrane helix</keyword>
<dbReference type="Pfam" id="PF00892">
    <property type="entry name" value="EamA"/>
    <property type="match status" value="2"/>
</dbReference>
<feature type="transmembrane region" description="Helical" evidence="6">
    <location>
        <begin position="138"/>
        <end position="156"/>
    </location>
</feature>
<feature type="transmembrane region" description="Helical" evidence="6">
    <location>
        <begin position="46"/>
        <end position="63"/>
    </location>
</feature>
<evidence type="ECO:0000256" key="1">
    <source>
        <dbReference type="ARBA" id="ARBA00004141"/>
    </source>
</evidence>
<dbReference type="Proteomes" id="UP001372338">
    <property type="component" value="Unassembled WGS sequence"/>
</dbReference>